<accession>A0A0A0HUF9</accession>
<evidence type="ECO:0000256" key="1">
    <source>
        <dbReference type="SAM" id="Coils"/>
    </source>
</evidence>
<keyword evidence="2" id="KW-1133">Transmembrane helix</keyword>
<feature type="transmembrane region" description="Helical" evidence="2">
    <location>
        <begin position="146"/>
        <end position="166"/>
    </location>
</feature>
<feature type="domain" description="YobI-like P-loop NTPase" evidence="3">
    <location>
        <begin position="20"/>
        <end position="395"/>
    </location>
</feature>
<name>A0A0A0HUF9_CLONO</name>
<feature type="coiled-coil region" evidence="1">
    <location>
        <begin position="409"/>
        <end position="498"/>
    </location>
</feature>
<evidence type="ECO:0000313" key="5">
    <source>
        <dbReference type="Proteomes" id="UP000030012"/>
    </source>
</evidence>
<gene>
    <name evidence="4" type="ORF">Z968_12770</name>
</gene>
<evidence type="ECO:0000259" key="3">
    <source>
        <dbReference type="Pfam" id="PF20693"/>
    </source>
</evidence>
<evidence type="ECO:0000313" key="4">
    <source>
        <dbReference type="EMBL" id="KGM92809.1"/>
    </source>
</evidence>
<dbReference type="Proteomes" id="UP000030012">
    <property type="component" value="Unassembled WGS sequence"/>
</dbReference>
<dbReference type="AlphaFoldDB" id="A0A0A0HUF9"/>
<reference evidence="4 5" key="1">
    <citation type="submission" date="2014-01" db="EMBL/GenBank/DDBJ databases">
        <title>Plasmidome dynamics in the species complex Clostridium novyi sensu lato converts strains of independent lineages into distinctly different pathogens.</title>
        <authorList>
            <person name="Skarin H."/>
            <person name="Segerman B."/>
        </authorList>
    </citation>
    <scope>NUCLEOTIDE SEQUENCE [LARGE SCALE GENOMIC DNA]</scope>
    <source>
        <strain evidence="4 5">4552</strain>
    </source>
</reference>
<feature type="transmembrane region" description="Helical" evidence="2">
    <location>
        <begin position="173"/>
        <end position="191"/>
    </location>
</feature>
<keyword evidence="2" id="KW-0812">Transmembrane</keyword>
<keyword evidence="2" id="KW-0472">Membrane</keyword>
<dbReference type="EMBL" id="JENJ01000117">
    <property type="protein sequence ID" value="KGM92809.1"/>
    <property type="molecule type" value="Genomic_DNA"/>
</dbReference>
<dbReference type="InterPro" id="IPR048428">
    <property type="entry name" value="YobI-NTPase"/>
</dbReference>
<dbReference type="RefSeq" id="WP_018579540.1">
    <property type="nucleotide sequence ID" value="NZ_JENJ01000117.1"/>
</dbReference>
<keyword evidence="1" id="KW-0175">Coiled coil</keyword>
<proteinExistence type="predicted"/>
<organism evidence="4 5">
    <name type="scientific">Clostridium novyi A str. 4552</name>
    <dbReference type="NCBI Taxonomy" id="1444289"/>
    <lineage>
        <taxon>Bacteria</taxon>
        <taxon>Bacillati</taxon>
        <taxon>Bacillota</taxon>
        <taxon>Clostridia</taxon>
        <taxon>Eubacteriales</taxon>
        <taxon>Clostridiaceae</taxon>
        <taxon>Clostridium</taxon>
    </lineage>
</organism>
<dbReference type="Pfam" id="PF20693">
    <property type="entry name" value="YobI-ATPase"/>
    <property type="match status" value="1"/>
</dbReference>
<evidence type="ECO:0000256" key="2">
    <source>
        <dbReference type="SAM" id="Phobius"/>
    </source>
</evidence>
<comment type="caution">
    <text evidence="4">The sequence shown here is derived from an EMBL/GenBank/DDBJ whole genome shotgun (WGS) entry which is preliminary data.</text>
</comment>
<protein>
    <recommendedName>
        <fullName evidence="3">YobI-like P-loop NTPase domain-containing protein</fullName>
    </recommendedName>
</protein>
<sequence>MDKYNFQKLTPINDVELNIYDHALDFIFKNDDVKNIAISGAYSAGKSSVLETYKKKHSNIKFLHISLAHFKSPMEKEDEEAEIKESVLEGKILNQLIHQINSDKIPQTNFKIKRQLDNKKIIQNVVLIMITIVMILHLTMFNSWQAFVNSISINWFIWLKNILLLTAYSETRIFSGTILFILFGVIWGKIIKIQKNKNILKKISLQGNEIEIFEENEDSYFDKYLNEVLYLFENSDADVIVFEDMDRYNVNQIFQRLREVNTLVNNQLKKENKNPLRFFYLLRDDIFISKDRTKFFDYIMPVVPVIDSSNSYDQFIAHFKAGGIFELFKQNFLQDVSLYVDDMRILKNIYNEFVVYNNRINTTEQDYNKLLALIIYKNIFPRDFSDLQLNKGFIYTLFAKKEGFISDEKNNINKKIDTLNEKIDKAQKEILCSDEELSMVYSKKIEELGYYRHKEKEILNEEWDERKEAVKNKEVENIERIKQDIFNLQEELEMLKNKKLCNIISRNNIDNIFKTTYINEIGVERDFNEIKETPYFDLIKYLIRNGYIDESYADYMTYFYENSLSRIDKTFLRSVSDKKAKEYTYELKSPRMVIDRLSDVSFDEEEILNFDLFCFLLTTPEYDMQLHRFLLQLKNTKNFKFIQGFFISEREIQQLVFKLNNQWQNFFSEILSNGVFTESQVKLYSIYTLYYSQDIINMVNNEKSLTDYISDNSNYLDIENPNIDKLIKGFKLINICFKSINYDIANKDLFIAVYENRLYQITFGHITLMLKTFYGIEESEDFNHKNYTLILSLPESPLAQYINGNINYYIEIIINHCEGSIVDDESVVLSMLNNDEITLENKLEYIKVLKTPITLLEKVSDKDTWSLLLQNNLVVYSENNILEYFFNSEKNLDDILVEFVNSQDNHLDFSDSINDFGKDASSSFFKVAIVCNDLNNEKYREIMRSLRRYYDSFKTEGISNEKIDILIDLETIRMSQDSLLFIRDEYPTNTLHFIKKNIDSYVNDVISGETFDFNEMVDVLSLDTSDENKINLLKFTDEAISIIDTDYSNTVKIYILNNNLEENDIPKLLTAYLHENSPMKIEIENLTVRQKQVIFSESYPFSMQLFEKLLADTRLTYEDKVEFFIIILPTFDKRQAIIYLDKLNLKDYVRLFDLGRPKFVVNNVNERILEIFKDKNWITKYEVDKDDSGYYRAFGRRLQDELPNELL</sequence>
<dbReference type="OrthoDB" id="1701659at2"/>
<feature type="transmembrane region" description="Helical" evidence="2">
    <location>
        <begin position="121"/>
        <end position="140"/>
    </location>
</feature>